<comment type="caution">
    <text evidence="1">The sequence shown here is derived from an EMBL/GenBank/DDBJ whole genome shotgun (WGS) entry which is preliminary data.</text>
</comment>
<protein>
    <submittedName>
        <fullName evidence="1">Uncharacterized protein</fullName>
    </submittedName>
</protein>
<accession>A0A917TYF9</accession>
<keyword evidence="2" id="KW-1185">Reference proteome</keyword>
<dbReference type="RefSeq" id="WP_229835838.1">
    <property type="nucleotide sequence ID" value="NZ_BMPI01000026.1"/>
</dbReference>
<dbReference type="Proteomes" id="UP000642070">
    <property type="component" value="Unassembled WGS sequence"/>
</dbReference>
<sequence>MRTLTDDELGDVTAEGERLLAFLHPKAARTVRIVAGGWPALLAATA</sequence>
<dbReference type="AlphaFoldDB" id="A0A917TYF9"/>
<reference evidence="1" key="2">
    <citation type="submission" date="2020-09" db="EMBL/GenBank/DDBJ databases">
        <authorList>
            <person name="Sun Q."/>
            <person name="Ohkuma M."/>
        </authorList>
    </citation>
    <scope>NUCLEOTIDE SEQUENCE</scope>
    <source>
        <strain evidence="1">JCM 19831</strain>
    </source>
</reference>
<dbReference type="EMBL" id="BMPI01000026">
    <property type="protein sequence ID" value="GGM43812.1"/>
    <property type="molecule type" value="Genomic_DNA"/>
</dbReference>
<evidence type="ECO:0000313" key="1">
    <source>
        <dbReference type="EMBL" id="GGM43812.1"/>
    </source>
</evidence>
<organism evidence="1 2">
    <name type="scientific">Dactylosporangium sucinum</name>
    <dbReference type="NCBI Taxonomy" id="1424081"/>
    <lineage>
        <taxon>Bacteria</taxon>
        <taxon>Bacillati</taxon>
        <taxon>Actinomycetota</taxon>
        <taxon>Actinomycetes</taxon>
        <taxon>Micromonosporales</taxon>
        <taxon>Micromonosporaceae</taxon>
        <taxon>Dactylosporangium</taxon>
    </lineage>
</organism>
<evidence type="ECO:0000313" key="2">
    <source>
        <dbReference type="Proteomes" id="UP000642070"/>
    </source>
</evidence>
<proteinExistence type="predicted"/>
<name>A0A917TYF9_9ACTN</name>
<reference evidence="1" key="1">
    <citation type="journal article" date="2014" name="Int. J. Syst. Evol. Microbiol.">
        <title>Complete genome sequence of Corynebacterium casei LMG S-19264T (=DSM 44701T), isolated from a smear-ripened cheese.</title>
        <authorList>
            <consortium name="US DOE Joint Genome Institute (JGI-PGF)"/>
            <person name="Walter F."/>
            <person name="Albersmeier A."/>
            <person name="Kalinowski J."/>
            <person name="Ruckert C."/>
        </authorList>
    </citation>
    <scope>NUCLEOTIDE SEQUENCE</scope>
    <source>
        <strain evidence="1">JCM 19831</strain>
    </source>
</reference>
<gene>
    <name evidence="1" type="ORF">GCM10007977_051740</name>
</gene>